<dbReference type="PANTHER" id="PTHR46193:SF10">
    <property type="entry name" value="6-PHOSPHOGLUCONATE PHOSPHATASE"/>
    <property type="match status" value="1"/>
</dbReference>
<dbReference type="NCBIfam" id="TIGR01509">
    <property type="entry name" value="HAD-SF-IA-v3"/>
    <property type="match status" value="1"/>
</dbReference>
<dbReference type="InterPro" id="IPR023198">
    <property type="entry name" value="PGP-like_dom2"/>
</dbReference>
<comment type="caution">
    <text evidence="5">The sequence shown here is derived from an EMBL/GenBank/DDBJ whole genome shotgun (WGS) entry which is preliminary data.</text>
</comment>
<dbReference type="InterPro" id="IPR036412">
    <property type="entry name" value="HAD-like_sf"/>
</dbReference>
<dbReference type="InterPro" id="IPR023214">
    <property type="entry name" value="HAD_sf"/>
</dbReference>
<dbReference type="SUPFAM" id="SSF56784">
    <property type="entry name" value="HAD-like"/>
    <property type="match status" value="1"/>
</dbReference>
<keyword evidence="6" id="KW-1185">Reference proteome</keyword>
<dbReference type="RefSeq" id="WP_227181487.1">
    <property type="nucleotide sequence ID" value="NZ_JAJBZT010000008.1"/>
</dbReference>
<evidence type="ECO:0000256" key="2">
    <source>
        <dbReference type="ARBA" id="ARBA00006171"/>
    </source>
</evidence>
<comment type="cofactor">
    <cofactor evidence="1">
        <name>Mg(2+)</name>
        <dbReference type="ChEBI" id="CHEBI:18420"/>
    </cofactor>
</comment>
<dbReference type="Proteomes" id="UP001165395">
    <property type="component" value="Unassembled WGS sequence"/>
</dbReference>
<dbReference type="Gene3D" id="1.10.150.240">
    <property type="entry name" value="Putative phosphatase, domain 2"/>
    <property type="match status" value="1"/>
</dbReference>
<dbReference type="InterPro" id="IPR051600">
    <property type="entry name" value="Beta-PGM-like"/>
</dbReference>
<organism evidence="5 6">
    <name type="scientific">Leeia speluncae</name>
    <dbReference type="NCBI Taxonomy" id="2884804"/>
    <lineage>
        <taxon>Bacteria</taxon>
        <taxon>Pseudomonadati</taxon>
        <taxon>Pseudomonadota</taxon>
        <taxon>Betaproteobacteria</taxon>
        <taxon>Neisseriales</taxon>
        <taxon>Leeiaceae</taxon>
        <taxon>Leeia</taxon>
    </lineage>
</organism>
<accession>A0ABS8D8X8</accession>
<evidence type="ECO:0000313" key="6">
    <source>
        <dbReference type="Proteomes" id="UP001165395"/>
    </source>
</evidence>
<protein>
    <submittedName>
        <fullName evidence="5">HAD-IA family hydrolase</fullName>
    </submittedName>
</protein>
<dbReference type="PANTHER" id="PTHR46193">
    <property type="entry name" value="6-PHOSPHOGLUCONATE PHOSPHATASE"/>
    <property type="match status" value="1"/>
</dbReference>
<comment type="similarity">
    <text evidence="2">Belongs to the HAD-like hydrolase superfamily. CbbY/CbbZ/Gph/YieH family.</text>
</comment>
<dbReference type="InterPro" id="IPR006439">
    <property type="entry name" value="HAD-SF_hydro_IA"/>
</dbReference>
<sequence length="214" mass="23558">MKLVIFDLDGTLVDSERISAQVAHQLLSQLGLALSYDEVYSALRGVPQADFHAFIKQQLPDFQPESFDYVYREETQKRLASHLTVMPGAQALLSSLDDVTICIASNAPLMKIHTSLAATGLAPYFDDRLFSAFEYSVWKPSPRLIEIVLDHFQCAPSDAVLIEDSPSGIQAGLSANVAVIGVHLDDATKQKYGSQITICEHLEAVGHTIKKWRG</sequence>
<dbReference type="EMBL" id="JAJBZT010000008">
    <property type="protein sequence ID" value="MCB6184679.1"/>
    <property type="molecule type" value="Genomic_DNA"/>
</dbReference>
<dbReference type="InterPro" id="IPR041492">
    <property type="entry name" value="HAD_2"/>
</dbReference>
<dbReference type="PRINTS" id="PR00413">
    <property type="entry name" value="HADHALOGNASE"/>
</dbReference>
<dbReference type="GO" id="GO:0016787">
    <property type="term" value="F:hydrolase activity"/>
    <property type="evidence" value="ECO:0007669"/>
    <property type="project" value="UniProtKB-KW"/>
</dbReference>
<evidence type="ECO:0000313" key="5">
    <source>
        <dbReference type="EMBL" id="MCB6184679.1"/>
    </source>
</evidence>
<dbReference type="SFLD" id="SFLDG01129">
    <property type="entry name" value="C1.5:_HAD__Beta-PGM__Phosphata"/>
    <property type="match status" value="1"/>
</dbReference>
<keyword evidence="5" id="KW-0378">Hydrolase</keyword>
<name>A0ABS8D8X8_9NEIS</name>
<keyword evidence="3" id="KW-0479">Metal-binding</keyword>
<evidence type="ECO:0000256" key="4">
    <source>
        <dbReference type="ARBA" id="ARBA00022842"/>
    </source>
</evidence>
<keyword evidence="4" id="KW-0460">Magnesium</keyword>
<dbReference type="SFLD" id="SFLDS00003">
    <property type="entry name" value="Haloacid_Dehalogenase"/>
    <property type="match status" value="1"/>
</dbReference>
<proteinExistence type="inferred from homology"/>
<dbReference type="Gene3D" id="3.40.50.1000">
    <property type="entry name" value="HAD superfamily/HAD-like"/>
    <property type="match status" value="1"/>
</dbReference>
<dbReference type="Pfam" id="PF13419">
    <property type="entry name" value="HAD_2"/>
    <property type="match status" value="1"/>
</dbReference>
<reference evidence="5" key="1">
    <citation type="submission" date="2021-10" db="EMBL/GenBank/DDBJ databases">
        <title>The complete genome sequence of Leeia sp. TBRC 13508.</title>
        <authorList>
            <person name="Charoenyingcharoen P."/>
            <person name="Yukphan P."/>
        </authorList>
    </citation>
    <scope>NUCLEOTIDE SEQUENCE</scope>
    <source>
        <strain evidence="5">TBRC 13508</strain>
    </source>
</reference>
<evidence type="ECO:0000256" key="1">
    <source>
        <dbReference type="ARBA" id="ARBA00001946"/>
    </source>
</evidence>
<gene>
    <name evidence="5" type="ORF">LIN78_14115</name>
</gene>
<evidence type="ECO:0000256" key="3">
    <source>
        <dbReference type="ARBA" id="ARBA00022723"/>
    </source>
</evidence>